<comment type="caution">
    <text evidence="2">The sequence shown here is derived from an EMBL/GenBank/DDBJ whole genome shotgun (WGS) entry which is preliminary data.</text>
</comment>
<keyword evidence="3" id="KW-1185">Reference proteome</keyword>
<organism evidence="2 3">
    <name type="scientific">Paenibacillus planticolens</name>
    <dbReference type="NCBI Taxonomy" id="2654976"/>
    <lineage>
        <taxon>Bacteria</taxon>
        <taxon>Bacillati</taxon>
        <taxon>Bacillota</taxon>
        <taxon>Bacilli</taxon>
        <taxon>Bacillales</taxon>
        <taxon>Paenibacillaceae</taxon>
        <taxon>Paenibacillus</taxon>
    </lineage>
</organism>
<evidence type="ECO:0000259" key="1">
    <source>
        <dbReference type="PROSITE" id="PS51186"/>
    </source>
</evidence>
<gene>
    <name evidence="2" type="ORF">GC097_15920</name>
</gene>
<dbReference type="InterPro" id="IPR000182">
    <property type="entry name" value="GNAT_dom"/>
</dbReference>
<dbReference type="PROSITE" id="PS51186">
    <property type="entry name" value="GNAT"/>
    <property type="match status" value="1"/>
</dbReference>
<dbReference type="Gene3D" id="3.40.630.30">
    <property type="match status" value="1"/>
</dbReference>
<name>A0ABX1ZR23_9BACL</name>
<reference evidence="2 3" key="1">
    <citation type="submission" date="2019-10" db="EMBL/GenBank/DDBJ databases">
        <title>Description of Paenibacillus pedi sp. nov.</title>
        <authorList>
            <person name="Carlier A."/>
            <person name="Qi S."/>
        </authorList>
    </citation>
    <scope>NUCLEOTIDE SEQUENCE [LARGE SCALE GENOMIC DNA]</scope>
    <source>
        <strain evidence="2 3">LMG 31457</strain>
    </source>
</reference>
<dbReference type="Proteomes" id="UP000618579">
    <property type="component" value="Unassembled WGS sequence"/>
</dbReference>
<evidence type="ECO:0000313" key="2">
    <source>
        <dbReference type="EMBL" id="NOV01505.1"/>
    </source>
</evidence>
<dbReference type="EMBL" id="WHNZ01000036">
    <property type="protein sequence ID" value="NOV01505.1"/>
    <property type="molecule type" value="Genomic_DNA"/>
</dbReference>
<sequence>MELVMVSFEKKIILRNLMELYQYDMSQFEDDSENDVNEYGLFDYKYLDHYWTEEGRFPFFIMESGKLAGFVLVREIADGESPKVSVAEFFILRKYRRQGIGKEVAHKVFEMFKGNWSVSWLEKNMLAKTFWTKVIKEYSNGNCSEALQAGNPSIEFISC</sequence>
<dbReference type="InterPro" id="IPR016181">
    <property type="entry name" value="Acyl_CoA_acyltransferase"/>
</dbReference>
<dbReference type="SUPFAM" id="SSF55729">
    <property type="entry name" value="Acyl-CoA N-acyltransferases (Nat)"/>
    <property type="match status" value="1"/>
</dbReference>
<feature type="domain" description="N-acetyltransferase" evidence="1">
    <location>
        <begin position="18"/>
        <end position="150"/>
    </location>
</feature>
<dbReference type="RefSeq" id="WP_171684337.1">
    <property type="nucleotide sequence ID" value="NZ_WHNZ01000036.1"/>
</dbReference>
<dbReference type="CDD" id="cd04301">
    <property type="entry name" value="NAT_SF"/>
    <property type="match status" value="1"/>
</dbReference>
<proteinExistence type="predicted"/>
<accession>A0ABX1ZR23</accession>
<dbReference type="Pfam" id="PF00583">
    <property type="entry name" value="Acetyltransf_1"/>
    <property type="match status" value="1"/>
</dbReference>
<evidence type="ECO:0000313" key="3">
    <source>
        <dbReference type="Proteomes" id="UP000618579"/>
    </source>
</evidence>
<protein>
    <submittedName>
        <fullName evidence="2">GNAT family N-acetyltransferase</fullName>
    </submittedName>
</protein>